<comment type="similarity">
    <text evidence="1">Belongs to the UPF0215 family.</text>
</comment>
<evidence type="ECO:0000256" key="1">
    <source>
        <dbReference type="HAMAP-Rule" id="MF_00582"/>
    </source>
</evidence>
<dbReference type="HAMAP" id="MF_00582">
    <property type="entry name" value="UPF0215"/>
    <property type="match status" value="1"/>
</dbReference>
<dbReference type="RefSeq" id="WP_236944886.1">
    <property type="nucleotide sequence ID" value="NZ_CP009961.1"/>
</dbReference>
<dbReference type="Proteomes" id="UP000067434">
    <property type="component" value="Chromosome"/>
</dbReference>
<proteinExistence type="inferred from homology"/>
<dbReference type="GeneID" id="25400624"/>
<dbReference type="HOGENOM" id="CLU_095956_0_0_2"/>
<dbReference type="InterPro" id="IPR002802">
    <property type="entry name" value="Endo_dU"/>
</dbReference>
<dbReference type="STRING" id="1550241.MA03_00295"/>
<dbReference type="EMBL" id="CP009961">
    <property type="protein sequence ID" value="AKG38040.1"/>
    <property type="molecule type" value="Genomic_DNA"/>
</dbReference>
<dbReference type="PATRIC" id="fig|1550241.5.peg.58"/>
<dbReference type="PIRSF" id="PIRSF006380">
    <property type="entry name" value="UCP006380"/>
    <property type="match status" value="1"/>
</dbReference>
<dbReference type="Pfam" id="PF01949">
    <property type="entry name" value="Endo_dU"/>
    <property type="match status" value="1"/>
</dbReference>
<dbReference type="PANTHER" id="PTHR39518:SF2">
    <property type="entry name" value="UPF0215 PROTEIN MJ1150"/>
    <property type="match status" value="1"/>
</dbReference>
<evidence type="ECO:0000313" key="3">
    <source>
        <dbReference type="Proteomes" id="UP000067434"/>
    </source>
</evidence>
<organism evidence="2 3">
    <name type="scientific">Infirmifilum uzonense</name>
    <dbReference type="NCBI Taxonomy" id="1550241"/>
    <lineage>
        <taxon>Archaea</taxon>
        <taxon>Thermoproteota</taxon>
        <taxon>Thermoprotei</taxon>
        <taxon>Thermofilales</taxon>
        <taxon>Thermofilaceae</taxon>
        <taxon>Infirmifilum</taxon>
    </lineage>
</organism>
<dbReference type="Gene3D" id="3.30.2170.10">
    <property type="entry name" value="archaeoglobus fulgidus dsm 4304 superfamily"/>
    <property type="match status" value="1"/>
</dbReference>
<name>A0A0F7FGT7_9CREN</name>
<dbReference type="AlphaFoldDB" id="A0A0F7FGT7"/>
<dbReference type="KEGG" id="thf:MA03_00295"/>
<gene>
    <name evidence="2" type="ORF">MA03_00295</name>
</gene>
<evidence type="ECO:0000313" key="2">
    <source>
        <dbReference type="EMBL" id="AKG38040.1"/>
    </source>
</evidence>
<protein>
    <recommendedName>
        <fullName evidence="1">UPF0215 protein MA03_00295</fullName>
    </recommendedName>
</protein>
<accession>A0A0F7FGT7</accession>
<reference evidence="2 3" key="1">
    <citation type="journal article" date="2015" name="Stand. Genomic Sci.">
        <title>Complete genome sequence of and proposal of Thermofilum uzonense sp. nov. a novel hyperthermophilic crenarchaeon and emended description of the genus Thermofilum.</title>
        <authorList>
            <person name="Toshchakov S.V."/>
            <person name="Korzhenkov A.A."/>
            <person name="Samarov N.I."/>
            <person name="Mazunin I.O."/>
            <person name="Mozhey O.I."/>
            <person name="Shmyr I.S."/>
            <person name="Derbikova K.S."/>
            <person name="Taranov E.A."/>
            <person name="Dominova I.N."/>
            <person name="Bonch-Osmolovskaya E.A."/>
            <person name="Patrushev M.V."/>
            <person name="Podosokorskaya O.A."/>
            <person name="Kublanov I.V."/>
        </authorList>
    </citation>
    <scope>NUCLEOTIDE SEQUENCE [LARGE SCALE GENOMIC DNA]</scope>
    <source>
        <strain evidence="2 3">1807-2</strain>
    </source>
</reference>
<dbReference type="PANTHER" id="PTHR39518">
    <property type="entry name" value="UPF0215 PROTEIN MJ1150"/>
    <property type="match status" value="1"/>
</dbReference>
<keyword evidence="3" id="KW-1185">Reference proteome</keyword>
<sequence>MIHLTKPAFRVLGVAECFNKRQKKSVQAAVSYRRDGIIDGFYLTWTRVGGLDATEKIIQLVKSTGRRDFNLIMLNGCIISWFNIVDIYRVYEELSLPVLCLSYEESEGLERYLRDYFPGDEERLQMYYKLGERKLVYIRRTRSYVYVRSVGLDESETREVLNLVTLHGKIPEPLRLAQSLARTVHEFLNSNDPSFLNE</sequence>